<evidence type="ECO:0000313" key="2">
    <source>
        <dbReference type="Proteomes" id="UP000095283"/>
    </source>
</evidence>
<dbReference type="Proteomes" id="UP000095283">
    <property type="component" value="Unplaced"/>
</dbReference>
<feature type="transmembrane region" description="Helical" evidence="1">
    <location>
        <begin position="112"/>
        <end position="138"/>
    </location>
</feature>
<proteinExistence type="predicted"/>
<organism evidence="2 3">
    <name type="scientific">Heterorhabditis bacteriophora</name>
    <name type="common">Entomopathogenic nematode worm</name>
    <dbReference type="NCBI Taxonomy" id="37862"/>
    <lineage>
        <taxon>Eukaryota</taxon>
        <taxon>Metazoa</taxon>
        <taxon>Ecdysozoa</taxon>
        <taxon>Nematoda</taxon>
        <taxon>Chromadorea</taxon>
        <taxon>Rhabditida</taxon>
        <taxon>Rhabditina</taxon>
        <taxon>Rhabditomorpha</taxon>
        <taxon>Strongyloidea</taxon>
        <taxon>Heterorhabditidae</taxon>
        <taxon>Heterorhabditis</taxon>
    </lineage>
</organism>
<sequence>MLDEAQSYPDLSGSEEKGNKHILLIILDILGKEYLKKDADFRAINNELQNLKEVKKSYEELYNYDLEKDLVIICLFVYSLNSYCENICFPIFRTFRRNVQTYLGTKISDKDVGLLGLFDSFRLMYCFIAYFLLFYYLLYSGKIIFKHFILGKLYSIRLDVFSSLTIFLKSIFSGFCIFLCLGDWRRGRAELSNYSIKSLIIGPYSKARKNTMNKYEMMYFFN</sequence>
<keyword evidence="1" id="KW-0472">Membrane</keyword>
<dbReference type="WBParaSite" id="Hba_07691">
    <property type="protein sequence ID" value="Hba_07691"/>
    <property type="gene ID" value="Hba_07691"/>
</dbReference>
<evidence type="ECO:0000256" key="1">
    <source>
        <dbReference type="SAM" id="Phobius"/>
    </source>
</evidence>
<keyword evidence="2" id="KW-1185">Reference proteome</keyword>
<keyword evidence="1" id="KW-0812">Transmembrane</keyword>
<reference evidence="3" key="1">
    <citation type="submission" date="2016-11" db="UniProtKB">
        <authorList>
            <consortium name="WormBaseParasite"/>
        </authorList>
    </citation>
    <scope>IDENTIFICATION</scope>
</reference>
<accession>A0A1I7WRB3</accession>
<dbReference type="AlphaFoldDB" id="A0A1I7WRB3"/>
<protein>
    <submittedName>
        <fullName evidence="3">Unclassified</fullName>
    </submittedName>
</protein>
<feature type="transmembrane region" description="Helical" evidence="1">
    <location>
        <begin position="70"/>
        <end position="92"/>
    </location>
</feature>
<feature type="transmembrane region" description="Helical" evidence="1">
    <location>
        <begin position="158"/>
        <end position="181"/>
    </location>
</feature>
<evidence type="ECO:0000313" key="3">
    <source>
        <dbReference type="WBParaSite" id="Hba_07691"/>
    </source>
</evidence>
<keyword evidence="1" id="KW-1133">Transmembrane helix</keyword>
<name>A0A1I7WRB3_HETBA</name>